<dbReference type="InterPro" id="IPR008258">
    <property type="entry name" value="Transglycosylase_SLT_dom_1"/>
</dbReference>
<sequence>MAPVARRRGRNSAFAPLKARAASPHRKVCPAMPQHATSGLHRLTRTHKLSAAGVAAAGAAALVFSLVPGGDAGQGKSQAAAVENVKPVAFSAVATAAKTQQATISQQADASAAKGKAEAAAAKKAAAEKAAKAKAAAAAKAKAEKARAAKAAANRSEVRTAIPAAAPKPAAKPAAKVYPDNLDGWIRESLDIMAKKGIPGSYEGIHRNIMRESSGNPMAINNWDINAINGTPSKGLLQVIQPTFNAYHVEGTSWNLYDPVANITAACNYAADRYGSMDNVNSAY</sequence>
<organism evidence="3 4">
    <name type="scientific">Streptomyces nigrescens</name>
    <dbReference type="NCBI Taxonomy" id="1920"/>
    <lineage>
        <taxon>Bacteria</taxon>
        <taxon>Bacillati</taxon>
        <taxon>Actinomycetota</taxon>
        <taxon>Actinomycetes</taxon>
        <taxon>Kitasatosporales</taxon>
        <taxon>Streptomycetaceae</taxon>
        <taxon>Streptomyces</taxon>
    </lineage>
</organism>
<evidence type="ECO:0000256" key="1">
    <source>
        <dbReference type="SAM" id="MobiDB-lite"/>
    </source>
</evidence>
<dbReference type="AlphaFoldDB" id="A0A640TRP2"/>
<feature type="compositionally biased region" description="Basic residues" evidence="1">
    <location>
        <begin position="1"/>
        <end position="10"/>
    </location>
</feature>
<reference evidence="3 4" key="1">
    <citation type="submission" date="2019-12" db="EMBL/GenBank/DDBJ databases">
        <title>Whole genome shotgun sequence of Streptomyces libani subsp. libani NBRC 13452.</title>
        <authorList>
            <person name="Ichikawa N."/>
            <person name="Kimura A."/>
            <person name="Kitahashi Y."/>
            <person name="Komaki H."/>
            <person name="Tamura T."/>
        </authorList>
    </citation>
    <scope>NUCLEOTIDE SEQUENCE [LARGE SCALE GENOMIC DNA]</scope>
    <source>
        <strain evidence="3 4">NBRC 13452</strain>
    </source>
</reference>
<evidence type="ECO:0000313" key="4">
    <source>
        <dbReference type="Proteomes" id="UP000429552"/>
    </source>
</evidence>
<dbReference type="SUPFAM" id="SSF53955">
    <property type="entry name" value="Lysozyme-like"/>
    <property type="match status" value="1"/>
</dbReference>
<name>A0A640TRP2_STRNI</name>
<protein>
    <recommendedName>
        <fullName evidence="2">Transglycosylase SLT domain-containing protein</fullName>
    </recommendedName>
</protein>
<dbReference type="EMBL" id="BLIP01000002">
    <property type="protein sequence ID" value="GFE26049.1"/>
    <property type="molecule type" value="Genomic_DNA"/>
</dbReference>
<evidence type="ECO:0000259" key="2">
    <source>
        <dbReference type="Pfam" id="PF01464"/>
    </source>
</evidence>
<dbReference type="Pfam" id="PF01464">
    <property type="entry name" value="SLT"/>
    <property type="match status" value="1"/>
</dbReference>
<feature type="domain" description="Transglycosylase SLT" evidence="2">
    <location>
        <begin position="209"/>
        <end position="281"/>
    </location>
</feature>
<evidence type="ECO:0000313" key="3">
    <source>
        <dbReference type="EMBL" id="GFE26049.1"/>
    </source>
</evidence>
<feature type="region of interest" description="Disordered" evidence="1">
    <location>
        <begin position="1"/>
        <end position="21"/>
    </location>
</feature>
<comment type="caution">
    <text evidence="3">The sequence shown here is derived from an EMBL/GenBank/DDBJ whole genome shotgun (WGS) entry which is preliminary data.</text>
</comment>
<proteinExistence type="predicted"/>
<dbReference type="InterPro" id="IPR023346">
    <property type="entry name" value="Lysozyme-like_dom_sf"/>
</dbReference>
<gene>
    <name evidence="3" type="ORF">Sliba_65020</name>
</gene>
<dbReference type="Gene3D" id="1.10.530.10">
    <property type="match status" value="1"/>
</dbReference>
<dbReference type="Proteomes" id="UP000429552">
    <property type="component" value="Unassembled WGS sequence"/>
</dbReference>
<accession>A0A640TRP2</accession>